<sequence>MMTYSAPEFLVYPELQSTNTELKNLLAKNKLAEYSVIVTPHQTAGRGQVGNVWESELNKNLTFSLLLRPTFLAPHLQFYISKLVSMAIIETIKQIANIEAKIKWPNDIYINDKKAAGILIENSILGTKLDYSVVGIGLNVNQEIFISDAPNPISLWQLTNEHYNLEKLLERLLENIEHAYHQLEVNRLSLINNEYHNSLYRISGYHWFEDNKGKFEACIDHINEMGLLTLVDKEGQKREYAFKELKFVIND</sequence>
<dbReference type="PROSITE" id="PS51733">
    <property type="entry name" value="BPL_LPL_CATALYTIC"/>
    <property type="match status" value="1"/>
</dbReference>
<dbReference type="EMBL" id="JAENRR010000014">
    <property type="protein sequence ID" value="MBK3517255.1"/>
    <property type="molecule type" value="Genomic_DNA"/>
</dbReference>
<keyword evidence="1 4" id="KW-0436">Ligase</keyword>
<dbReference type="EC" id="6.3.4.15" evidence="4"/>
<feature type="coiled-coil region" evidence="2">
    <location>
        <begin position="155"/>
        <end position="193"/>
    </location>
</feature>
<dbReference type="PANTHER" id="PTHR12835:SF5">
    <property type="entry name" value="BIOTIN--PROTEIN LIGASE"/>
    <property type="match status" value="1"/>
</dbReference>
<evidence type="ECO:0000259" key="3">
    <source>
        <dbReference type="PROSITE" id="PS51733"/>
    </source>
</evidence>
<name>A0ABS1HHU1_9BACT</name>
<evidence type="ECO:0000256" key="1">
    <source>
        <dbReference type="ARBA" id="ARBA00022598"/>
    </source>
</evidence>
<protein>
    <submittedName>
        <fullName evidence="4">Biotin--[acetyl-CoA-carboxylase] ligase</fullName>
        <ecNumber evidence="4">6.3.4.15</ecNumber>
    </submittedName>
</protein>
<reference evidence="4 5" key="1">
    <citation type="submission" date="2021-01" db="EMBL/GenBank/DDBJ databases">
        <title>Carboxyliciviraga sp.nov., isolated from coastal sediments.</title>
        <authorList>
            <person name="Lu D."/>
            <person name="Zhang T."/>
        </authorList>
    </citation>
    <scope>NUCLEOTIDE SEQUENCE [LARGE SCALE GENOMIC DNA]</scope>
    <source>
        <strain evidence="4 5">N1Y132</strain>
    </source>
</reference>
<dbReference type="InterPro" id="IPR045864">
    <property type="entry name" value="aa-tRNA-synth_II/BPL/LPL"/>
</dbReference>
<dbReference type="PANTHER" id="PTHR12835">
    <property type="entry name" value="BIOTIN PROTEIN LIGASE"/>
    <property type="match status" value="1"/>
</dbReference>
<dbReference type="InterPro" id="IPR004143">
    <property type="entry name" value="BPL_LPL_catalytic"/>
</dbReference>
<keyword evidence="2" id="KW-0175">Coiled coil</keyword>
<dbReference type="InterPro" id="IPR004408">
    <property type="entry name" value="Biotin_CoA_COase_ligase"/>
</dbReference>
<dbReference type="Pfam" id="PF03099">
    <property type="entry name" value="BPL_LplA_LipB"/>
    <property type="match status" value="1"/>
</dbReference>
<gene>
    <name evidence="4" type="ORF">JIV24_07885</name>
</gene>
<dbReference type="NCBIfam" id="TIGR00121">
    <property type="entry name" value="birA_ligase"/>
    <property type="match status" value="1"/>
</dbReference>
<dbReference type="GO" id="GO:0004077">
    <property type="term" value="F:biotin--[biotin carboxyl-carrier protein] ligase activity"/>
    <property type="evidence" value="ECO:0007669"/>
    <property type="project" value="UniProtKB-EC"/>
</dbReference>
<organism evidence="4 5">
    <name type="scientific">Carboxylicivirga marina</name>
    <dbReference type="NCBI Taxonomy" id="2800988"/>
    <lineage>
        <taxon>Bacteria</taxon>
        <taxon>Pseudomonadati</taxon>
        <taxon>Bacteroidota</taxon>
        <taxon>Bacteroidia</taxon>
        <taxon>Marinilabiliales</taxon>
        <taxon>Marinilabiliaceae</taxon>
        <taxon>Carboxylicivirga</taxon>
    </lineage>
</organism>
<dbReference type="Gene3D" id="3.30.930.10">
    <property type="entry name" value="Bira Bifunctional Protein, Domain 2"/>
    <property type="match status" value="1"/>
</dbReference>
<feature type="domain" description="BPL/LPL catalytic" evidence="3">
    <location>
        <begin position="1"/>
        <end position="184"/>
    </location>
</feature>
<proteinExistence type="predicted"/>
<dbReference type="Proteomes" id="UP000605676">
    <property type="component" value="Unassembled WGS sequence"/>
</dbReference>
<comment type="caution">
    <text evidence="4">The sequence shown here is derived from an EMBL/GenBank/DDBJ whole genome shotgun (WGS) entry which is preliminary data.</text>
</comment>
<dbReference type="SUPFAM" id="SSF55681">
    <property type="entry name" value="Class II aaRS and biotin synthetases"/>
    <property type="match status" value="1"/>
</dbReference>
<dbReference type="RefSeq" id="WP_200464483.1">
    <property type="nucleotide sequence ID" value="NZ_JBNGOU010000013.1"/>
</dbReference>
<evidence type="ECO:0000256" key="2">
    <source>
        <dbReference type="SAM" id="Coils"/>
    </source>
</evidence>
<evidence type="ECO:0000313" key="5">
    <source>
        <dbReference type="Proteomes" id="UP000605676"/>
    </source>
</evidence>
<evidence type="ECO:0000313" key="4">
    <source>
        <dbReference type="EMBL" id="MBK3517255.1"/>
    </source>
</evidence>
<keyword evidence="5" id="KW-1185">Reference proteome</keyword>
<accession>A0ABS1HHU1</accession>
<dbReference type="CDD" id="cd16442">
    <property type="entry name" value="BPL"/>
    <property type="match status" value="1"/>
</dbReference>